<sequence>MGLDFTVFKGSKTGAIVEARGHRDPGPTEVLVEITHCGVCGTDEHFRDKEQGLGHEGIGTIAELGSEVERVSDFKVGDRVGLGYFTKFCGFCKSCVNGHQNNCSNAKYFGTSNQDQGCFGTAVASDISALYKIPDGISSEDAGPLMCAGATVWSPLRTSGVRPGDRVGIIGVGGLGHLAIQFASKMGMDAVVFSTTAAKKQEALGFGATEFYTAADLEKPGNIEPVDILMITSSVMPDLSTYYPVLAKRAKVYPLTVSFEPLKLSVVALLGGCFQIIGSIVASVGSHQAMLEFAAKHKVKPQIEKFPLTQAGVTDAMDKLKDGKMRYRAVLVAP</sequence>
<dbReference type="InterPro" id="IPR047109">
    <property type="entry name" value="CAD-like"/>
</dbReference>
<dbReference type="InterPro" id="IPR020843">
    <property type="entry name" value="ER"/>
</dbReference>
<accession>A0A7S9KS09</accession>
<protein>
    <recommendedName>
        <fullName evidence="6">Enoyl reductase (ER) domain-containing protein</fullName>
    </recommendedName>
</protein>
<evidence type="ECO:0000313" key="7">
    <source>
        <dbReference type="EMBL" id="QPH00011.1"/>
    </source>
</evidence>
<keyword evidence="2 5" id="KW-0479">Metal-binding</keyword>
<keyword evidence="4" id="KW-0560">Oxidoreductase</keyword>
<keyword evidence="3 5" id="KW-0862">Zinc</keyword>
<dbReference type="SUPFAM" id="SSF51735">
    <property type="entry name" value="NAD(P)-binding Rossmann-fold domains"/>
    <property type="match status" value="1"/>
</dbReference>
<dbReference type="SMART" id="SM00829">
    <property type="entry name" value="PKS_ER"/>
    <property type="match status" value="1"/>
</dbReference>
<dbReference type="Gene3D" id="3.40.50.720">
    <property type="entry name" value="NAD(P)-binding Rossmann-like Domain"/>
    <property type="match status" value="1"/>
</dbReference>
<reference evidence="7 8" key="1">
    <citation type="journal article" date="2018" name="PLoS Genet.">
        <title>Repeat elements organise 3D genome structure and mediate transcription in the filamentous fungus Epichloe festucae.</title>
        <authorList>
            <person name="Winter D.J."/>
            <person name="Ganley A.R.D."/>
            <person name="Young C.A."/>
            <person name="Liachko I."/>
            <person name="Schardl C.L."/>
            <person name="Dupont P.Y."/>
            <person name="Berry D."/>
            <person name="Ram A."/>
            <person name="Scott B."/>
            <person name="Cox M.P."/>
        </authorList>
    </citation>
    <scope>NUCLEOTIDE SEQUENCE [LARGE SCALE GENOMIC DNA]</scope>
    <source>
        <strain evidence="7 8">Fl1</strain>
    </source>
</reference>
<dbReference type="InterPro" id="IPR036291">
    <property type="entry name" value="NAD(P)-bd_dom_sf"/>
</dbReference>
<evidence type="ECO:0000313" key="8">
    <source>
        <dbReference type="Proteomes" id="UP000594364"/>
    </source>
</evidence>
<dbReference type="Pfam" id="PF00107">
    <property type="entry name" value="ADH_zinc_N"/>
    <property type="match status" value="1"/>
</dbReference>
<dbReference type="Proteomes" id="UP000594364">
    <property type="component" value="Chromosome 3"/>
</dbReference>
<gene>
    <name evidence="7" type="ORF">C2857_003112</name>
</gene>
<dbReference type="FunFam" id="3.40.50.720:FF:000022">
    <property type="entry name" value="Cinnamyl alcohol dehydrogenase"/>
    <property type="match status" value="1"/>
</dbReference>
<dbReference type="OrthoDB" id="1879366at2759"/>
<dbReference type="EMBL" id="CP031387">
    <property type="protein sequence ID" value="QPH00011.1"/>
    <property type="molecule type" value="Genomic_DNA"/>
</dbReference>
<evidence type="ECO:0000256" key="4">
    <source>
        <dbReference type="ARBA" id="ARBA00023002"/>
    </source>
</evidence>
<evidence type="ECO:0000256" key="1">
    <source>
        <dbReference type="ARBA" id="ARBA00001947"/>
    </source>
</evidence>
<feature type="domain" description="Enoyl reductase (ER)" evidence="6">
    <location>
        <begin position="10"/>
        <end position="331"/>
    </location>
</feature>
<dbReference type="CDD" id="cd05283">
    <property type="entry name" value="CAD1"/>
    <property type="match status" value="1"/>
</dbReference>
<dbReference type="PANTHER" id="PTHR42683">
    <property type="entry name" value="ALDEHYDE REDUCTASE"/>
    <property type="match status" value="1"/>
</dbReference>
<dbReference type="InterPro" id="IPR013149">
    <property type="entry name" value="ADH-like_C"/>
</dbReference>
<keyword evidence="8" id="KW-1185">Reference proteome</keyword>
<evidence type="ECO:0000259" key="6">
    <source>
        <dbReference type="SMART" id="SM00829"/>
    </source>
</evidence>
<dbReference type="SUPFAM" id="SSF50129">
    <property type="entry name" value="GroES-like"/>
    <property type="match status" value="1"/>
</dbReference>
<dbReference type="AlphaFoldDB" id="A0A7S9KS09"/>
<dbReference type="GO" id="GO:0016616">
    <property type="term" value="F:oxidoreductase activity, acting on the CH-OH group of donors, NAD or NADP as acceptor"/>
    <property type="evidence" value="ECO:0007669"/>
    <property type="project" value="InterPro"/>
</dbReference>
<proteinExistence type="inferred from homology"/>
<dbReference type="GO" id="GO:0008270">
    <property type="term" value="F:zinc ion binding"/>
    <property type="evidence" value="ECO:0007669"/>
    <property type="project" value="InterPro"/>
</dbReference>
<evidence type="ECO:0000256" key="2">
    <source>
        <dbReference type="ARBA" id="ARBA00022723"/>
    </source>
</evidence>
<dbReference type="Pfam" id="PF08240">
    <property type="entry name" value="ADH_N"/>
    <property type="match status" value="1"/>
</dbReference>
<comment type="similarity">
    <text evidence="5">Belongs to the zinc-containing alcohol dehydrogenase family.</text>
</comment>
<dbReference type="InterPro" id="IPR013154">
    <property type="entry name" value="ADH-like_N"/>
</dbReference>
<dbReference type="InterPro" id="IPR002328">
    <property type="entry name" value="ADH_Zn_CS"/>
</dbReference>
<dbReference type="PROSITE" id="PS00059">
    <property type="entry name" value="ADH_ZINC"/>
    <property type="match status" value="1"/>
</dbReference>
<name>A0A7S9KS09_EPIFF</name>
<dbReference type="InterPro" id="IPR011032">
    <property type="entry name" value="GroES-like_sf"/>
</dbReference>
<dbReference type="Gene3D" id="3.90.180.10">
    <property type="entry name" value="Medium-chain alcohol dehydrogenases, catalytic domain"/>
    <property type="match status" value="1"/>
</dbReference>
<organism evidence="7 8">
    <name type="scientific">Epichloe festucae (strain Fl1)</name>
    <dbReference type="NCBI Taxonomy" id="877507"/>
    <lineage>
        <taxon>Eukaryota</taxon>
        <taxon>Fungi</taxon>
        <taxon>Dikarya</taxon>
        <taxon>Ascomycota</taxon>
        <taxon>Pezizomycotina</taxon>
        <taxon>Sordariomycetes</taxon>
        <taxon>Hypocreomycetidae</taxon>
        <taxon>Hypocreales</taxon>
        <taxon>Clavicipitaceae</taxon>
        <taxon>Epichloe</taxon>
    </lineage>
</organism>
<evidence type="ECO:0000256" key="5">
    <source>
        <dbReference type="RuleBase" id="RU361277"/>
    </source>
</evidence>
<evidence type="ECO:0000256" key="3">
    <source>
        <dbReference type="ARBA" id="ARBA00022833"/>
    </source>
</evidence>
<comment type="cofactor">
    <cofactor evidence="1 5">
        <name>Zn(2+)</name>
        <dbReference type="ChEBI" id="CHEBI:29105"/>
    </cofactor>
</comment>